<protein>
    <submittedName>
        <fullName evidence="4">Paraquat-inducible protein B</fullName>
    </submittedName>
</protein>
<dbReference type="Pfam" id="PF02470">
    <property type="entry name" value="MlaD"/>
    <property type="match status" value="1"/>
</dbReference>
<feature type="coiled-coil region" evidence="1">
    <location>
        <begin position="265"/>
        <end position="320"/>
    </location>
</feature>
<keyword evidence="2" id="KW-1133">Transmembrane helix</keyword>
<keyword evidence="2" id="KW-0472">Membrane</keyword>
<dbReference type="PANTHER" id="PTHR33371:SF4">
    <property type="entry name" value="INTERMEMBRANE PHOSPHOLIPID TRANSPORT SYSTEM BINDING PROTEIN MLAD"/>
    <property type="match status" value="1"/>
</dbReference>
<dbReference type="AlphaFoldDB" id="A0A5D3WIH5"/>
<feature type="transmembrane region" description="Helical" evidence="2">
    <location>
        <begin position="9"/>
        <end position="29"/>
    </location>
</feature>
<evidence type="ECO:0000313" key="5">
    <source>
        <dbReference type="Proteomes" id="UP000324159"/>
    </source>
</evidence>
<evidence type="ECO:0000313" key="4">
    <source>
        <dbReference type="EMBL" id="TYO95855.1"/>
    </source>
</evidence>
<proteinExistence type="predicted"/>
<dbReference type="Proteomes" id="UP000324159">
    <property type="component" value="Unassembled WGS sequence"/>
</dbReference>
<evidence type="ECO:0000256" key="1">
    <source>
        <dbReference type="SAM" id="Coils"/>
    </source>
</evidence>
<evidence type="ECO:0000259" key="3">
    <source>
        <dbReference type="Pfam" id="PF02470"/>
    </source>
</evidence>
<dbReference type="InterPro" id="IPR003399">
    <property type="entry name" value="Mce/MlaD"/>
</dbReference>
<dbReference type="InterPro" id="IPR052336">
    <property type="entry name" value="MlaD_Phospholipid_Transporter"/>
</dbReference>
<dbReference type="PANTHER" id="PTHR33371">
    <property type="entry name" value="INTERMEMBRANE PHOSPHOLIPID TRANSPORT SYSTEM BINDING PROTEIN MLAD-RELATED"/>
    <property type="match status" value="1"/>
</dbReference>
<feature type="domain" description="Mce/MlaD" evidence="3">
    <location>
        <begin position="38"/>
        <end position="144"/>
    </location>
</feature>
<dbReference type="EMBL" id="VNIB01000016">
    <property type="protein sequence ID" value="TYO95855.1"/>
    <property type="molecule type" value="Genomic_DNA"/>
</dbReference>
<reference evidence="4 5" key="1">
    <citation type="submission" date="2019-07" db="EMBL/GenBank/DDBJ databases">
        <title>Genomic Encyclopedia of Type Strains, Phase IV (KMG-IV): sequencing the most valuable type-strain genomes for metagenomic binning, comparative biology and taxonomic classification.</title>
        <authorList>
            <person name="Goeker M."/>
        </authorList>
    </citation>
    <scope>NUCLEOTIDE SEQUENCE [LARGE SCALE GENOMIC DNA]</scope>
    <source>
        <strain evidence="4 5">SS015</strain>
    </source>
</reference>
<evidence type="ECO:0000256" key="2">
    <source>
        <dbReference type="SAM" id="Phobius"/>
    </source>
</evidence>
<keyword evidence="2" id="KW-0812">Transmembrane</keyword>
<accession>A0A5D3WIH5</accession>
<organism evidence="4 5">
    <name type="scientific">Geothermobacter ehrlichii</name>
    <dbReference type="NCBI Taxonomy" id="213224"/>
    <lineage>
        <taxon>Bacteria</taxon>
        <taxon>Pseudomonadati</taxon>
        <taxon>Thermodesulfobacteriota</taxon>
        <taxon>Desulfuromonadia</taxon>
        <taxon>Desulfuromonadales</taxon>
        <taxon>Geothermobacteraceae</taxon>
        <taxon>Geothermobacter</taxon>
    </lineage>
</organism>
<gene>
    <name evidence="4" type="ORF">EDC39_11662</name>
</gene>
<name>A0A5D3WIH5_9BACT</name>
<sequence>MLRRADPKLIGAFVLGAMVLAIAGLVFFGKGGLLTPRQRYILYFDSSVKGLAVGAPVTFRGVRIGRVADISVRINPADYTFKIPVIIDIEPKRIEQIRQDGQNGDLLPNLNREDPLQVLIAKGLRGQLQLQSLITGQLFVQLDMYPDTEIVLSGYPSPYPEIPTIRSSLDELSQTLEKLPLQEIVDKVISTLDGLQELVHNADLADSLFKLNHGLDQLRDLLASLDRELAPTLKDFRAAARSVQQTADSIAADVGEMGQRTGRSLDQLDRTLAEARRLIAGAEKTLQGVEETGPQLRQMLEELHRTARSLRLVSDALNENPDMLLRGRGQEGGKP</sequence>
<dbReference type="RefSeq" id="WP_148896995.1">
    <property type="nucleotide sequence ID" value="NZ_VNIB01000016.1"/>
</dbReference>
<keyword evidence="5" id="KW-1185">Reference proteome</keyword>
<comment type="caution">
    <text evidence="4">The sequence shown here is derived from an EMBL/GenBank/DDBJ whole genome shotgun (WGS) entry which is preliminary data.</text>
</comment>
<keyword evidence="1" id="KW-0175">Coiled coil</keyword>
<dbReference type="OrthoDB" id="9806984at2"/>